<protein>
    <submittedName>
        <fullName evidence="2">Uncharacterized protein</fullName>
    </submittedName>
</protein>
<evidence type="ECO:0000313" key="2">
    <source>
        <dbReference type="EMBL" id="PFJ28958.1"/>
    </source>
</evidence>
<keyword evidence="1" id="KW-0472">Membrane</keyword>
<keyword evidence="1" id="KW-0812">Transmembrane</keyword>
<proteinExistence type="predicted"/>
<dbReference type="AlphaFoldDB" id="A0A9X6WGR1"/>
<keyword evidence="1" id="KW-1133">Transmembrane helix</keyword>
<sequence length="59" mass="6798">MKKKRNIIIVIILLIGFVILKTNFSYLNNPGMDYFEKKAYNKLVCSDGKIVDNLKDCSN</sequence>
<dbReference type="Proteomes" id="UP000224003">
    <property type="component" value="Unassembled WGS sequence"/>
</dbReference>
<gene>
    <name evidence="2" type="ORF">COJ15_32330</name>
</gene>
<name>A0A9X6WGR1_BACTU</name>
<evidence type="ECO:0000256" key="1">
    <source>
        <dbReference type="SAM" id="Phobius"/>
    </source>
</evidence>
<accession>A0A9X6WGR1</accession>
<dbReference type="RefSeq" id="WP_098517667.1">
    <property type="nucleotide sequence ID" value="NZ_NUVX01000081.1"/>
</dbReference>
<evidence type="ECO:0000313" key="3">
    <source>
        <dbReference type="Proteomes" id="UP000224003"/>
    </source>
</evidence>
<comment type="caution">
    <text evidence="2">The sequence shown here is derived from an EMBL/GenBank/DDBJ whole genome shotgun (WGS) entry which is preliminary data.</text>
</comment>
<organism evidence="2 3">
    <name type="scientific">Bacillus thuringiensis</name>
    <dbReference type="NCBI Taxonomy" id="1428"/>
    <lineage>
        <taxon>Bacteria</taxon>
        <taxon>Bacillati</taxon>
        <taxon>Bacillota</taxon>
        <taxon>Bacilli</taxon>
        <taxon>Bacillales</taxon>
        <taxon>Bacillaceae</taxon>
        <taxon>Bacillus</taxon>
        <taxon>Bacillus cereus group</taxon>
    </lineage>
</organism>
<feature type="transmembrane region" description="Helical" evidence="1">
    <location>
        <begin position="7"/>
        <end position="27"/>
    </location>
</feature>
<dbReference type="EMBL" id="NUVX01000081">
    <property type="protein sequence ID" value="PFJ28958.1"/>
    <property type="molecule type" value="Genomic_DNA"/>
</dbReference>
<reference evidence="2 3" key="1">
    <citation type="submission" date="2017-09" db="EMBL/GenBank/DDBJ databases">
        <title>Large-scale bioinformatics analysis of Bacillus genomes uncovers conserved roles of natural products in bacterial physiology.</title>
        <authorList>
            <consortium name="Agbiome Team Llc"/>
            <person name="Bleich R.M."/>
            <person name="Grubbs K.J."/>
            <person name="Santa Maria K.C."/>
            <person name="Allen S.E."/>
            <person name="Farag S."/>
            <person name="Shank E.A."/>
            <person name="Bowers A."/>
        </authorList>
    </citation>
    <scope>NUCLEOTIDE SEQUENCE [LARGE SCALE GENOMIC DNA]</scope>
    <source>
        <strain evidence="2 3">AFS085496</strain>
    </source>
</reference>